<feature type="domain" description="SHSP" evidence="4">
    <location>
        <begin position="29"/>
        <end position="144"/>
    </location>
</feature>
<evidence type="ECO:0000256" key="2">
    <source>
        <dbReference type="PROSITE-ProRule" id="PRU00285"/>
    </source>
</evidence>
<dbReference type="InterPro" id="IPR008978">
    <property type="entry name" value="HSP20-like_chaperone"/>
</dbReference>
<dbReference type="PROSITE" id="PS01031">
    <property type="entry name" value="SHSP"/>
    <property type="match status" value="1"/>
</dbReference>
<dbReference type="InterPro" id="IPR037913">
    <property type="entry name" value="ACD_IbpA/B"/>
</dbReference>
<reference evidence="5" key="1">
    <citation type="submission" date="2022-10" db="EMBL/GenBank/DDBJ databases">
        <title>Catenovulum adriacola sp. nov. isolated in the Harbour of Susak.</title>
        <authorList>
            <person name="Schoch T."/>
            <person name="Reich S.J."/>
            <person name="Stoeferle S."/>
            <person name="Flaiz M."/>
            <person name="Kazda M."/>
            <person name="Riedel C.U."/>
            <person name="Duerre P."/>
        </authorList>
    </citation>
    <scope>NUCLEOTIDE SEQUENCE</scope>
    <source>
        <strain evidence="5">TS8</strain>
    </source>
</reference>
<dbReference type="Gene3D" id="2.60.40.790">
    <property type="match status" value="1"/>
</dbReference>
<evidence type="ECO:0000313" key="5">
    <source>
        <dbReference type="EMBL" id="WAJ71156.1"/>
    </source>
</evidence>
<evidence type="ECO:0000256" key="1">
    <source>
        <dbReference type="ARBA" id="ARBA00023016"/>
    </source>
</evidence>
<dbReference type="InterPro" id="IPR002068">
    <property type="entry name" value="A-crystallin/Hsp20_dom"/>
</dbReference>
<dbReference type="PANTHER" id="PTHR47062">
    <property type="match status" value="1"/>
</dbReference>
<dbReference type="Proteomes" id="UP001163726">
    <property type="component" value="Chromosome"/>
</dbReference>
<evidence type="ECO:0000259" key="4">
    <source>
        <dbReference type="PROSITE" id="PS01031"/>
    </source>
</evidence>
<dbReference type="SUPFAM" id="SSF49764">
    <property type="entry name" value="HSP20-like chaperones"/>
    <property type="match status" value="1"/>
</dbReference>
<dbReference type="PANTHER" id="PTHR47062:SF1">
    <property type="entry name" value="SMALL HEAT SHOCK PROTEIN IBPA"/>
    <property type="match status" value="1"/>
</dbReference>
<organism evidence="5 6">
    <name type="scientific">Catenovulum adriaticum</name>
    <dbReference type="NCBI Taxonomy" id="2984846"/>
    <lineage>
        <taxon>Bacteria</taxon>
        <taxon>Pseudomonadati</taxon>
        <taxon>Pseudomonadota</taxon>
        <taxon>Gammaproteobacteria</taxon>
        <taxon>Alteromonadales</taxon>
        <taxon>Alteromonadaceae</taxon>
        <taxon>Catenovulum</taxon>
    </lineage>
</organism>
<accession>A0ABY7ASB0</accession>
<dbReference type="CDD" id="cd06470">
    <property type="entry name" value="ACD_IbpA-B_like"/>
    <property type="match status" value="1"/>
</dbReference>
<comment type="similarity">
    <text evidence="2 3">Belongs to the small heat shock protein (HSP20) family.</text>
</comment>
<gene>
    <name evidence="5" type="ORF">OLW01_04940</name>
</gene>
<keyword evidence="1" id="KW-0346">Stress response</keyword>
<evidence type="ECO:0000313" key="6">
    <source>
        <dbReference type="Proteomes" id="UP001163726"/>
    </source>
</evidence>
<dbReference type="RefSeq" id="WP_268075620.1">
    <property type="nucleotide sequence ID" value="NZ_CP109965.1"/>
</dbReference>
<proteinExistence type="inferred from homology"/>
<dbReference type="EMBL" id="CP109965">
    <property type="protein sequence ID" value="WAJ71156.1"/>
    <property type="molecule type" value="Genomic_DNA"/>
</dbReference>
<evidence type="ECO:0000256" key="3">
    <source>
        <dbReference type="RuleBase" id="RU003616"/>
    </source>
</evidence>
<dbReference type="Pfam" id="PF00011">
    <property type="entry name" value="HSP20"/>
    <property type="match status" value="1"/>
</dbReference>
<protein>
    <submittedName>
        <fullName evidence="5">Hsp20 family protein</fullName>
    </submittedName>
</protein>
<name>A0ABY7ASB0_9ALTE</name>
<keyword evidence="6" id="KW-1185">Reference proteome</keyword>
<sequence>MKTFDFTPLYRSFIGFDHLANMMDDAARSDKSAGYPPYNIELTDEDKYRITLAVAGFAEEELDINLENNTLTVTGQKAKADDENDGKKQFIYKGISARNFERKFQLSDHIKVSGAELEQGLLHIDLYREVPEALKPKSIPIGVKQSQDYLENK</sequence>